<evidence type="ECO:0000313" key="3">
    <source>
        <dbReference type="Proteomes" id="UP001300348"/>
    </source>
</evidence>
<name>A0ABY9XIW0_9GAMM</name>
<dbReference type="SUPFAM" id="SSF48264">
    <property type="entry name" value="Cytochrome P450"/>
    <property type="match status" value="1"/>
</dbReference>
<evidence type="ECO:0000313" key="2">
    <source>
        <dbReference type="EMBL" id="WNH02556.1"/>
    </source>
</evidence>
<proteinExistence type="inferred from homology"/>
<dbReference type="Gene3D" id="1.10.630.10">
    <property type="entry name" value="Cytochrome P450"/>
    <property type="match status" value="1"/>
</dbReference>
<reference evidence="2 3" key="1">
    <citation type="journal article" date="2023" name="Access Microbiol">
        <title>The genome of a steinernematid-associated Pseudomonas piscis bacterium encodes the biosynthesis of insect toxins.</title>
        <authorList>
            <person name="Awori R.M."/>
            <person name="Hendre P."/>
            <person name="Amugune N.O."/>
        </authorList>
    </citation>
    <scope>NUCLEOTIDE SEQUENCE [LARGE SCALE GENOMIC DNA]</scope>
    <source>
        <strain evidence="2 3">97</strain>
    </source>
</reference>
<organism evidence="2 3">
    <name type="scientific">Xenorhabdus griffiniae</name>
    <dbReference type="NCBI Taxonomy" id="351672"/>
    <lineage>
        <taxon>Bacteria</taxon>
        <taxon>Pseudomonadati</taxon>
        <taxon>Pseudomonadota</taxon>
        <taxon>Gammaproteobacteria</taxon>
        <taxon>Enterobacterales</taxon>
        <taxon>Morganellaceae</taxon>
        <taxon>Xenorhabdus</taxon>
    </lineage>
</organism>
<dbReference type="Proteomes" id="UP001300348">
    <property type="component" value="Chromosome"/>
</dbReference>
<gene>
    <name evidence="2" type="ORF">QL112_002125</name>
</gene>
<keyword evidence="3" id="KW-1185">Reference proteome</keyword>
<dbReference type="InterPro" id="IPR036396">
    <property type="entry name" value="Cyt_P450_sf"/>
</dbReference>
<dbReference type="PRINTS" id="PR00359">
    <property type="entry name" value="BP450"/>
</dbReference>
<protein>
    <submittedName>
        <fullName evidence="2">Cytochrome P450</fullName>
    </submittedName>
</protein>
<dbReference type="PANTHER" id="PTHR46696:SF3">
    <property type="entry name" value="PULCHERRIMINIC ACID SYNTHASE"/>
    <property type="match status" value="1"/>
</dbReference>
<dbReference type="PANTHER" id="PTHR46696">
    <property type="entry name" value="P450, PUTATIVE (EUROFUNG)-RELATED"/>
    <property type="match status" value="1"/>
</dbReference>
<dbReference type="InterPro" id="IPR002397">
    <property type="entry name" value="Cyt_P450_B"/>
</dbReference>
<evidence type="ECO:0000256" key="1">
    <source>
        <dbReference type="ARBA" id="ARBA00010617"/>
    </source>
</evidence>
<sequence length="395" mass="45342">MTTVDLNILSEDYNRNPYFFIDRIDRNKKVIFDCSLNCKVAVGYDTVKEILSKNNIFSTEPLAARAEPVMRGRVLAQMSGDEHRIKRSLIVRQITGNILKEFYEDFLSRICDNIISDLIERDEFDLISEFGMKYSMLSTFEILGVDSKEINFYHERLKLIVKFATGFNLNDNEKNIYLSSSYELEDKILNLIEMKENNPGKDLISFIIDENKKDIKKKITNSEIVALVLNILLAASEPVDKVLSTCIYHLYRNPTYLKEILSGNRKPNDILQESLRITPPVHLIPRLTTQKYITSHGDIFDKGELVYLLIPAANRDPDYFEQPNVFDPNRNFKGHVSYGSGIHTCIGAQFANLQLNLAILKLAPLILSFNEKSYPIFDGVYTRGAIKYVLAKKNK</sequence>
<dbReference type="EMBL" id="CP133647">
    <property type="protein sequence ID" value="WNH02556.1"/>
    <property type="molecule type" value="Genomic_DNA"/>
</dbReference>
<accession>A0ABY9XIW0</accession>
<dbReference type="Pfam" id="PF00067">
    <property type="entry name" value="p450"/>
    <property type="match status" value="2"/>
</dbReference>
<dbReference type="InterPro" id="IPR001128">
    <property type="entry name" value="Cyt_P450"/>
</dbReference>
<comment type="similarity">
    <text evidence="1">Belongs to the cytochrome P450 family.</text>
</comment>